<feature type="region of interest" description="Disordered" evidence="2">
    <location>
        <begin position="226"/>
        <end position="246"/>
    </location>
</feature>
<feature type="domain" description="DUF7653" evidence="3">
    <location>
        <begin position="629"/>
        <end position="749"/>
    </location>
</feature>
<organism evidence="4 5">
    <name type="scientific">Solanum verrucosum</name>
    <dbReference type="NCBI Taxonomy" id="315347"/>
    <lineage>
        <taxon>Eukaryota</taxon>
        <taxon>Viridiplantae</taxon>
        <taxon>Streptophyta</taxon>
        <taxon>Embryophyta</taxon>
        <taxon>Tracheophyta</taxon>
        <taxon>Spermatophyta</taxon>
        <taxon>Magnoliopsida</taxon>
        <taxon>eudicotyledons</taxon>
        <taxon>Gunneridae</taxon>
        <taxon>Pentapetalae</taxon>
        <taxon>asterids</taxon>
        <taxon>lamiids</taxon>
        <taxon>Solanales</taxon>
        <taxon>Solanaceae</taxon>
        <taxon>Solanoideae</taxon>
        <taxon>Solaneae</taxon>
        <taxon>Solanum</taxon>
    </lineage>
</organism>
<dbReference type="PANTHER" id="PTHR47491:SF5">
    <property type="entry name" value="CAP-GLY DOMAIN LINKER"/>
    <property type="match status" value="1"/>
</dbReference>
<evidence type="ECO:0000313" key="4">
    <source>
        <dbReference type="EMBL" id="WMV31551.1"/>
    </source>
</evidence>
<dbReference type="EMBL" id="CP133616">
    <property type="protein sequence ID" value="WMV31551.1"/>
    <property type="molecule type" value="Genomic_DNA"/>
</dbReference>
<gene>
    <name evidence="4" type="ORF">MTR67_024936</name>
</gene>
<evidence type="ECO:0000256" key="2">
    <source>
        <dbReference type="SAM" id="MobiDB-lite"/>
    </source>
</evidence>
<proteinExistence type="predicted"/>
<dbReference type="Proteomes" id="UP001234989">
    <property type="component" value="Chromosome 5"/>
</dbReference>
<dbReference type="AlphaFoldDB" id="A0AAF0TT49"/>
<evidence type="ECO:0000313" key="5">
    <source>
        <dbReference type="Proteomes" id="UP001234989"/>
    </source>
</evidence>
<keyword evidence="1" id="KW-0175">Coiled coil</keyword>
<feature type="compositionally biased region" description="Low complexity" evidence="2">
    <location>
        <begin position="77"/>
        <end position="98"/>
    </location>
</feature>
<protein>
    <recommendedName>
        <fullName evidence="3">DUF7653 domain-containing protein</fullName>
    </recommendedName>
</protein>
<feature type="region of interest" description="Disordered" evidence="2">
    <location>
        <begin position="749"/>
        <end position="777"/>
    </location>
</feature>
<sequence>MQMGDVRYWDSRGKWCIPSAFSKPHFVGGIHVQCPYIEMKRFFFFRTSSNDANNPSPPSKEKSSNSIDKSQSRKEVSSPSLRRSLSLSSGSFYDSGSGKKNFRDPSRSPCHNKKVHPKKSGRDSCRGRARTPERQPPENFFQRHDTENGYLFRKHSSGASFSTHHYDPSESSSHCSSNVSSKVLDRYIDGEQEQEKRGSANLFPTEDDLEIGYACKQLPPRVHLTAPGSPLADVRKQRPMSQSFRETKPSKLCFTSGELGDTGFEHESPRKLAKKVVERLSQSRSMAKISSEDFDSDGPITIEDIYSGNLSRCPSVCSDGVPQKSCSADDPNGRTYEYHHEEIPGLDEKNYLGMEDDSDLVLLRKLKEAEERAVLLSEELEEGKFLHGRGLSVPMLIQTIRSLTEEKVQMAFEVSSMLQDQVAERASAKEEARLLQEELDSRTRRLETEKNELQSALEKELDRRSSEWSLKLEKYQIEEHRLRERVRELAEQNVSLQREVSSFNEKEVDNRSKISFSEKQLEDLSKRIEEVSEENQNLRQQLSQLQEEYRVAQDDREYVRENYQEKVKECEDLHRSIARLQRTCNEQEKTIDGLRGFCEDVGKKTPANYDNQLEKLQVEQIRLVGVERALRKEVESFRIQIDSLRHENISLLNRLRGNGKEGGFSTFKLDQELCNRVCCLQNQGLNLLKESSQLCGKLLEYTKENVRQNGGIDGQFLIECNVKIQGLKRGIETLTSSLQTVSSVINEKSYPVNSDSQPSSRGDAFHQQNSQKPDEIKQSELKSETLLTAVLREKLYSKEMDIEQLLADLAAAVRGNDILKCEVQNVLDTLSCAKHKLKDLELQMIKKDENINQLQNDLQECMKELSLMKGILPKVSQERDFMWEEVKNYSEKNMLLNSEVNALKKKVETLDEDILMKEGQITILKDSIGKPFDLLASPDSTREFLLE</sequence>
<keyword evidence="5" id="KW-1185">Reference proteome</keyword>
<feature type="region of interest" description="Disordered" evidence="2">
    <location>
        <begin position="51"/>
        <end position="145"/>
    </location>
</feature>
<dbReference type="PANTHER" id="PTHR47491">
    <property type="entry name" value="CAP-GLY DOMAIN LINKER"/>
    <property type="match status" value="1"/>
</dbReference>
<feature type="compositionally biased region" description="Basic residues" evidence="2">
    <location>
        <begin position="110"/>
        <end position="119"/>
    </location>
</feature>
<evidence type="ECO:0000259" key="3">
    <source>
        <dbReference type="Pfam" id="PF24670"/>
    </source>
</evidence>
<name>A0AAF0TT49_SOLVR</name>
<feature type="compositionally biased region" description="Basic and acidic residues" evidence="2">
    <location>
        <begin position="120"/>
        <end position="145"/>
    </location>
</feature>
<accession>A0AAF0TT49</accession>
<evidence type="ECO:0000256" key="1">
    <source>
        <dbReference type="SAM" id="Coils"/>
    </source>
</evidence>
<feature type="coiled-coil region" evidence="1">
    <location>
        <begin position="823"/>
        <end position="913"/>
    </location>
</feature>
<reference evidence="4" key="1">
    <citation type="submission" date="2023-08" db="EMBL/GenBank/DDBJ databases">
        <title>A de novo genome assembly of Solanum verrucosum Schlechtendal, a Mexican diploid species geographically isolated from the other diploid A-genome species in potato relatives.</title>
        <authorList>
            <person name="Hosaka K."/>
        </authorList>
    </citation>
    <scope>NUCLEOTIDE SEQUENCE</scope>
    <source>
        <tissue evidence="4">Young leaves</tissue>
    </source>
</reference>
<dbReference type="InterPro" id="IPR056070">
    <property type="entry name" value="DUF7653"/>
</dbReference>
<feature type="coiled-coil region" evidence="1">
    <location>
        <begin position="418"/>
        <end position="590"/>
    </location>
</feature>
<dbReference type="Pfam" id="PF24670">
    <property type="entry name" value="DUF7653"/>
    <property type="match status" value="1"/>
</dbReference>
<feature type="compositionally biased region" description="Polar residues" evidence="2">
    <location>
        <begin position="751"/>
        <end position="771"/>
    </location>
</feature>